<organism evidence="1 2">
    <name type="scientific">Penicillium roqueforti (strain FM164)</name>
    <dbReference type="NCBI Taxonomy" id="1365484"/>
    <lineage>
        <taxon>Eukaryota</taxon>
        <taxon>Fungi</taxon>
        <taxon>Dikarya</taxon>
        <taxon>Ascomycota</taxon>
        <taxon>Pezizomycotina</taxon>
        <taxon>Eurotiomycetes</taxon>
        <taxon>Eurotiomycetidae</taxon>
        <taxon>Eurotiales</taxon>
        <taxon>Aspergillaceae</taxon>
        <taxon>Penicillium</taxon>
    </lineage>
</organism>
<accession>W6QMT4</accession>
<gene>
    <name evidence="1" type="ORF">PROQFM164_S07g000078</name>
</gene>
<protein>
    <submittedName>
        <fullName evidence="1">Uncharacterized protein</fullName>
    </submittedName>
</protein>
<evidence type="ECO:0000313" key="1">
    <source>
        <dbReference type="EMBL" id="CDM37730.1"/>
    </source>
</evidence>
<name>W6QMT4_PENRF</name>
<sequence>MDRSRSKIVQLFEKNLPTPPRAKLFPHAKIAHRSILVVIRIGWVFMEFQWVWWMTCALSSSYTCDAIPIAPNHVLHLIGRRMAGRVRNSTIPL</sequence>
<keyword evidence="2" id="KW-1185">Reference proteome</keyword>
<reference evidence="1" key="1">
    <citation type="journal article" date="2014" name="Nat. Commun.">
        <title>Multiple recent horizontal transfers of a large genomic region in cheese making fungi.</title>
        <authorList>
            <person name="Cheeseman K."/>
            <person name="Ropars J."/>
            <person name="Renault P."/>
            <person name="Dupont J."/>
            <person name="Gouzy J."/>
            <person name="Branca A."/>
            <person name="Abraham A.L."/>
            <person name="Ceppi M."/>
            <person name="Conseiller E."/>
            <person name="Debuchy R."/>
            <person name="Malagnac F."/>
            <person name="Goarin A."/>
            <person name="Silar P."/>
            <person name="Lacoste S."/>
            <person name="Sallet E."/>
            <person name="Bensimon A."/>
            <person name="Giraud T."/>
            <person name="Brygoo Y."/>
        </authorList>
    </citation>
    <scope>NUCLEOTIDE SEQUENCE [LARGE SCALE GENOMIC DNA]</scope>
    <source>
        <strain evidence="1">FM164</strain>
    </source>
</reference>
<dbReference type="EMBL" id="HG792021">
    <property type="protein sequence ID" value="CDM37730.1"/>
    <property type="molecule type" value="Genomic_DNA"/>
</dbReference>
<proteinExistence type="predicted"/>
<evidence type="ECO:0000313" key="2">
    <source>
        <dbReference type="Proteomes" id="UP000030686"/>
    </source>
</evidence>
<dbReference type="AlphaFoldDB" id="W6QMT4"/>
<dbReference type="Proteomes" id="UP000030686">
    <property type="component" value="Unassembled WGS sequence"/>
</dbReference>